<name>A0A372ZZ17_9ACTN</name>
<dbReference type="AlphaFoldDB" id="A0A372ZZ17"/>
<dbReference type="Proteomes" id="UP000263377">
    <property type="component" value="Unassembled WGS sequence"/>
</dbReference>
<keyword evidence="6" id="KW-1185">Reference proteome</keyword>
<protein>
    <recommendedName>
        <fullName evidence="4">DNA helicase DnaB-like N-terminal domain-containing protein</fullName>
    </recommendedName>
</protein>
<reference evidence="5 6" key="1">
    <citation type="submission" date="2018-08" db="EMBL/GenBank/DDBJ databases">
        <title>Diversity &amp; Physiological Properties of Lignin-Decomposing Actinobacteria from Soil.</title>
        <authorList>
            <person name="Roh S.G."/>
            <person name="Kim S.B."/>
        </authorList>
    </citation>
    <scope>NUCLEOTIDE SEQUENCE [LARGE SCALE GENOMIC DNA]</scope>
    <source>
        <strain evidence="5 6">MMS17-GH009</strain>
    </source>
</reference>
<keyword evidence="1" id="KW-0235">DNA replication</keyword>
<dbReference type="GO" id="GO:0005829">
    <property type="term" value="C:cytosol"/>
    <property type="evidence" value="ECO:0007669"/>
    <property type="project" value="TreeGrafter"/>
</dbReference>
<evidence type="ECO:0000259" key="4">
    <source>
        <dbReference type="Pfam" id="PF00772"/>
    </source>
</evidence>
<dbReference type="GO" id="GO:0006260">
    <property type="term" value="P:DNA replication"/>
    <property type="evidence" value="ECO:0007669"/>
    <property type="project" value="UniProtKB-KW"/>
</dbReference>
<evidence type="ECO:0000256" key="2">
    <source>
        <dbReference type="ARBA" id="ARBA00023125"/>
    </source>
</evidence>
<dbReference type="Gene3D" id="1.10.860.10">
    <property type="entry name" value="DNAb Helicase, Chain A"/>
    <property type="match status" value="1"/>
</dbReference>
<dbReference type="SUPFAM" id="SSF48024">
    <property type="entry name" value="N-terminal domain of DnaB helicase"/>
    <property type="match status" value="1"/>
</dbReference>
<evidence type="ECO:0000313" key="6">
    <source>
        <dbReference type="Proteomes" id="UP000263377"/>
    </source>
</evidence>
<dbReference type="PANTHER" id="PTHR30153:SF2">
    <property type="entry name" value="REPLICATIVE DNA HELICASE"/>
    <property type="match status" value="1"/>
</dbReference>
<sequence length="168" mass="18365">MQRGATGDASNAHVGPTSGEPPHNVDAEQAVLGACMLNHQAVEKVRGTLDAGDFYRPAHETIWRAILALRAEEAPTDPIALTDHLQRAGDLSRVGGSSYLHTLVAAAPPSTDNADYYAQIVRLALRPSAGRWADRRAWVPRARRRHAHAAYPKRSARCQRAILCRSFQ</sequence>
<organism evidence="5 6">
    <name type="scientific">Kitasatospora xanthocidica</name>
    <dbReference type="NCBI Taxonomy" id="83382"/>
    <lineage>
        <taxon>Bacteria</taxon>
        <taxon>Bacillati</taxon>
        <taxon>Actinomycetota</taxon>
        <taxon>Actinomycetes</taxon>
        <taxon>Kitasatosporales</taxon>
        <taxon>Streptomycetaceae</taxon>
        <taxon>Kitasatospora</taxon>
    </lineage>
</organism>
<dbReference type="InterPro" id="IPR007693">
    <property type="entry name" value="DNA_helicase_DnaB-like_N"/>
</dbReference>
<dbReference type="GO" id="GO:0005524">
    <property type="term" value="F:ATP binding"/>
    <property type="evidence" value="ECO:0007669"/>
    <property type="project" value="InterPro"/>
</dbReference>
<evidence type="ECO:0000313" key="5">
    <source>
        <dbReference type="EMBL" id="RGD60445.1"/>
    </source>
</evidence>
<gene>
    <name evidence="5" type="ORF">DR950_24050</name>
</gene>
<dbReference type="InterPro" id="IPR016136">
    <property type="entry name" value="DNA_helicase_N/primase_C"/>
</dbReference>
<accession>A0A372ZZ17</accession>
<dbReference type="Pfam" id="PF00772">
    <property type="entry name" value="DnaB"/>
    <property type="match status" value="1"/>
</dbReference>
<dbReference type="GO" id="GO:0003678">
    <property type="term" value="F:DNA helicase activity"/>
    <property type="evidence" value="ECO:0007669"/>
    <property type="project" value="InterPro"/>
</dbReference>
<evidence type="ECO:0000256" key="3">
    <source>
        <dbReference type="SAM" id="MobiDB-lite"/>
    </source>
</evidence>
<feature type="region of interest" description="Disordered" evidence="3">
    <location>
        <begin position="1"/>
        <end position="25"/>
    </location>
</feature>
<feature type="domain" description="DNA helicase DnaB-like N-terminal" evidence="4">
    <location>
        <begin position="20"/>
        <end position="122"/>
    </location>
</feature>
<dbReference type="RefSeq" id="WP_117488562.1">
    <property type="nucleotide sequence ID" value="NZ_QVIG01000001.1"/>
</dbReference>
<dbReference type="InterPro" id="IPR036185">
    <property type="entry name" value="DNA_heli_DnaB-like_N_sf"/>
</dbReference>
<dbReference type="GO" id="GO:0003677">
    <property type="term" value="F:DNA binding"/>
    <property type="evidence" value="ECO:0007669"/>
    <property type="project" value="UniProtKB-KW"/>
</dbReference>
<evidence type="ECO:0000256" key="1">
    <source>
        <dbReference type="ARBA" id="ARBA00022705"/>
    </source>
</evidence>
<dbReference type="PANTHER" id="PTHR30153">
    <property type="entry name" value="REPLICATIVE DNA HELICASE DNAB"/>
    <property type="match status" value="1"/>
</dbReference>
<dbReference type="EMBL" id="QVIG01000001">
    <property type="protein sequence ID" value="RGD60445.1"/>
    <property type="molecule type" value="Genomic_DNA"/>
</dbReference>
<proteinExistence type="predicted"/>
<keyword evidence="2" id="KW-0238">DNA-binding</keyword>
<comment type="caution">
    <text evidence="5">The sequence shown here is derived from an EMBL/GenBank/DDBJ whole genome shotgun (WGS) entry which is preliminary data.</text>
</comment>